<keyword evidence="1" id="KW-0238">DNA-binding</keyword>
<dbReference type="AlphaFoldDB" id="A0A9X0U2N5"/>
<reference evidence="3 4" key="1">
    <citation type="submission" date="2020-08" db="EMBL/GenBank/DDBJ databases">
        <title>Genomic Encyclopedia of Type Strains, Phase IV (KMG-V): Genome sequencing to study the core and pangenomes of soil and plant-associated prokaryotes.</title>
        <authorList>
            <person name="Whitman W."/>
        </authorList>
    </citation>
    <scope>NUCLEOTIDE SEQUENCE [LARGE SCALE GENOMIC DNA]</scope>
    <source>
        <strain evidence="3 4">X5P2</strain>
    </source>
</reference>
<dbReference type="EMBL" id="JACHEB010000002">
    <property type="protein sequence ID" value="MBB5327443.1"/>
    <property type="molecule type" value="Genomic_DNA"/>
</dbReference>
<dbReference type="PANTHER" id="PTHR46558">
    <property type="entry name" value="TRACRIPTIONAL REGULATORY PROTEIN-RELATED-RELATED"/>
    <property type="match status" value="1"/>
</dbReference>
<organism evidence="3 4">
    <name type="scientific">Tunturiibacter gelidiferens</name>
    <dbReference type="NCBI Taxonomy" id="3069689"/>
    <lineage>
        <taxon>Bacteria</taxon>
        <taxon>Pseudomonadati</taxon>
        <taxon>Acidobacteriota</taxon>
        <taxon>Terriglobia</taxon>
        <taxon>Terriglobales</taxon>
        <taxon>Acidobacteriaceae</taxon>
        <taxon>Tunturiibacter</taxon>
    </lineage>
</organism>
<sequence length="71" mass="7970">MSTDIRVKFGDRVRRLRKSKGITQLEFAELLGVGRSYLSQVERGKRDPGLRLVKSIADGFKIPLADLLGKL</sequence>
<evidence type="ECO:0000313" key="4">
    <source>
        <dbReference type="Proteomes" id="UP000535182"/>
    </source>
</evidence>
<accession>A0A9X0U2N5</accession>
<gene>
    <name evidence="3" type="ORF">HDF14_001048</name>
</gene>
<comment type="caution">
    <text evidence="3">The sequence shown here is derived from an EMBL/GenBank/DDBJ whole genome shotgun (WGS) entry which is preliminary data.</text>
</comment>
<evidence type="ECO:0000313" key="3">
    <source>
        <dbReference type="EMBL" id="MBB5327443.1"/>
    </source>
</evidence>
<dbReference type="Pfam" id="PF01381">
    <property type="entry name" value="HTH_3"/>
    <property type="match status" value="1"/>
</dbReference>
<dbReference type="Proteomes" id="UP000535182">
    <property type="component" value="Unassembled WGS sequence"/>
</dbReference>
<dbReference type="SMART" id="SM00530">
    <property type="entry name" value="HTH_XRE"/>
    <property type="match status" value="1"/>
</dbReference>
<dbReference type="GO" id="GO:0003677">
    <property type="term" value="F:DNA binding"/>
    <property type="evidence" value="ECO:0007669"/>
    <property type="project" value="UniProtKB-KW"/>
</dbReference>
<evidence type="ECO:0000256" key="1">
    <source>
        <dbReference type="ARBA" id="ARBA00023125"/>
    </source>
</evidence>
<keyword evidence="4" id="KW-1185">Reference proteome</keyword>
<evidence type="ECO:0000259" key="2">
    <source>
        <dbReference type="PROSITE" id="PS50943"/>
    </source>
</evidence>
<dbReference type="PROSITE" id="PS50943">
    <property type="entry name" value="HTH_CROC1"/>
    <property type="match status" value="1"/>
</dbReference>
<dbReference type="RefSeq" id="WP_183974139.1">
    <property type="nucleotide sequence ID" value="NZ_JACHEB010000002.1"/>
</dbReference>
<dbReference type="PANTHER" id="PTHR46558:SF11">
    <property type="entry name" value="HTH-TYPE TRANSCRIPTIONAL REGULATOR XRE"/>
    <property type="match status" value="1"/>
</dbReference>
<name>A0A9X0U2N5_9BACT</name>
<proteinExistence type="predicted"/>
<feature type="domain" description="HTH cro/C1-type" evidence="2">
    <location>
        <begin position="13"/>
        <end position="67"/>
    </location>
</feature>
<dbReference type="InterPro" id="IPR001387">
    <property type="entry name" value="Cro/C1-type_HTH"/>
</dbReference>
<dbReference type="CDD" id="cd00093">
    <property type="entry name" value="HTH_XRE"/>
    <property type="match status" value="1"/>
</dbReference>
<dbReference type="InterPro" id="IPR010982">
    <property type="entry name" value="Lambda_DNA-bd_dom_sf"/>
</dbReference>
<protein>
    <submittedName>
        <fullName evidence="3">Transcriptional regulator with XRE-family HTH domain</fullName>
    </submittedName>
</protein>
<dbReference type="SUPFAM" id="SSF47413">
    <property type="entry name" value="lambda repressor-like DNA-binding domains"/>
    <property type="match status" value="1"/>
</dbReference>
<dbReference type="Gene3D" id="1.10.260.40">
    <property type="entry name" value="lambda repressor-like DNA-binding domains"/>
    <property type="match status" value="1"/>
</dbReference>